<organism evidence="1 2">
    <name type="scientific">Eumeta variegata</name>
    <name type="common">Bagworm moth</name>
    <name type="synonym">Eumeta japonica</name>
    <dbReference type="NCBI Taxonomy" id="151549"/>
    <lineage>
        <taxon>Eukaryota</taxon>
        <taxon>Metazoa</taxon>
        <taxon>Ecdysozoa</taxon>
        <taxon>Arthropoda</taxon>
        <taxon>Hexapoda</taxon>
        <taxon>Insecta</taxon>
        <taxon>Pterygota</taxon>
        <taxon>Neoptera</taxon>
        <taxon>Endopterygota</taxon>
        <taxon>Lepidoptera</taxon>
        <taxon>Glossata</taxon>
        <taxon>Ditrysia</taxon>
        <taxon>Tineoidea</taxon>
        <taxon>Psychidae</taxon>
        <taxon>Oiketicinae</taxon>
        <taxon>Eumeta</taxon>
    </lineage>
</organism>
<dbReference type="Proteomes" id="UP000299102">
    <property type="component" value="Unassembled WGS sequence"/>
</dbReference>
<sequence>MGRSIKTNWCTAAEPRGDHESALRWAARLPLRSRSRRIEKVENIHTNVRLRASSPTRNVTIRILITGESADGFLTLSQNKPLARIVEHVEHMRRLGRLTLRAGPRGAGAAETVVTDMTLTSATIGLTCSLRHASSGSIRPK</sequence>
<name>A0A4C1Z186_EUMVA</name>
<protein>
    <submittedName>
        <fullName evidence="1">Uncharacterized protein</fullName>
    </submittedName>
</protein>
<proteinExistence type="predicted"/>
<accession>A0A4C1Z186</accession>
<gene>
    <name evidence="1" type="ORF">EVAR_62444_1</name>
</gene>
<dbReference type="EMBL" id="BGZK01001491">
    <property type="protein sequence ID" value="GBP80982.1"/>
    <property type="molecule type" value="Genomic_DNA"/>
</dbReference>
<keyword evidence="2" id="KW-1185">Reference proteome</keyword>
<evidence type="ECO:0000313" key="1">
    <source>
        <dbReference type="EMBL" id="GBP80982.1"/>
    </source>
</evidence>
<evidence type="ECO:0000313" key="2">
    <source>
        <dbReference type="Proteomes" id="UP000299102"/>
    </source>
</evidence>
<reference evidence="1 2" key="1">
    <citation type="journal article" date="2019" name="Commun. Biol.">
        <title>The bagworm genome reveals a unique fibroin gene that provides high tensile strength.</title>
        <authorList>
            <person name="Kono N."/>
            <person name="Nakamura H."/>
            <person name="Ohtoshi R."/>
            <person name="Tomita M."/>
            <person name="Numata K."/>
            <person name="Arakawa K."/>
        </authorList>
    </citation>
    <scope>NUCLEOTIDE SEQUENCE [LARGE SCALE GENOMIC DNA]</scope>
</reference>
<dbReference type="AlphaFoldDB" id="A0A4C1Z186"/>
<comment type="caution">
    <text evidence="1">The sequence shown here is derived from an EMBL/GenBank/DDBJ whole genome shotgun (WGS) entry which is preliminary data.</text>
</comment>